<evidence type="ECO:0000313" key="3">
    <source>
        <dbReference type="Proteomes" id="UP001187192"/>
    </source>
</evidence>
<dbReference type="EMBL" id="BTGU01014233">
    <property type="protein sequence ID" value="GMN72962.1"/>
    <property type="molecule type" value="Genomic_DNA"/>
</dbReference>
<feature type="compositionally biased region" description="Basic and acidic residues" evidence="1">
    <location>
        <begin position="44"/>
        <end position="53"/>
    </location>
</feature>
<proteinExistence type="predicted"/>
<dbReference type="Proteomes" id="UP001187192">
    <property type="component" value="Unassembled WGS sequence"/>
</dbReference>
<comment type="caution">
    <text evidence="2">The sequence shown here is derived from an EMBL/GenBank/DDBJ whole genome shotgun (WGS) entry which is preliminary data.</text>
</comment>
<feature type="compositionally biased region" description="Basic and acidic residues" evidence="1">
    <location>
        <begin position="116"/>
        <end position="134"/>
    </location>
</feature>
<evidence type="ECO:0000256" key="1">
    <source>
        <dbReference type="SAM" id="MobiDB-lite"/>
    </source>
</evidence>
<gene>
    <name evidence="2" type="ORF">TIFTF001_054249</name>
</gene>
<organism evidence="2 3">
    <name type="scientific">Ficus carica</name>
    <name type="common">Common fig</name>
    <dbReference type="NCBI Taxonomy" id="3494"/>
    <lineage>
        <taxon>Eukaryota</taxon>
        <taxon>Viridiplantae</taxon>
        <taxon>Streptophyta</taxon>
        <taxon>Embryophyta</taxon>
        <taxon>Tracheophyta</taxon>
        <taxon>Spermatophyta</taxon>
        <taxon>Magnoliopsida</taxon>
        <taxon>eudicotyledons</taxon>
        <taxon>Gunneridae</taxon>
        <taxon>Pentapetalae</taxon>
        <taxon>rosids</taxon>
        <taxon>fabids</taxon>
        <taxon>Rosales</taxon>
        <taxon>Moraceae</taxon>
        <taxon>Ficeae</taxon>
        <taxon>Ficus</taxon>
    </lineage>
</organism>
<feature type="compositionally biased region" description="Basic and acidic residues" evidence="1">
    <location>
        <begin position="8"/>
        <end position="34"/>
    </location>
</feature>
<accession>A0AA88EDT6</accession>
<feature type="region of interest" description="Disordered" evidence="1">
    <location>
        <begin position="1"/>
        <end position="173"/>
    </location>
</feature>
<feature type="compositionally biased region" description="Basic and acidic residues" evidence="1">
    <location>
        <begin position="144"/>
        <end position="153"/>
    </location>
</feature>
<protein>
    <submittedName>
        <fullName evidence="2">Uncharacterized protein</fullName>
    </submittedName>
</protein>
<feature type="compositionally biased region" description="Basic residues" evidence="1">
    <location>
        <begin position="62"/>
        <end position="79"/>
    </location>
</feature>
<reference evidence="2" key="1">
    <citation type="submission" date="2023-07" db="EMBL/GenBank/DDBJ databases">
        <title>draft genome sequence of fig (Ficus carica).</title>
        <authorList>
            <person name="Takahashi T."/>
            <person name="Nishimura K."/>
        </authorList>
    </citation>
    <scope>NUCLEOTIDE SEQUENCE</scope>
</reference>
<dbReference type="AlphaFoldDB" id="A0AA88EDT6"/>
<feature type="compositionally biased region" description="Basic residues" evidence="1">
    <location>
        <begin position="162"/>
        <end position="173"/>
    </location>
</feature>
<keyword evidence="3" id="KW-1185">Reference proteome</keyword>
<sequence length="224" mass="24916">MKNWVSDKIPELGRGASDDRRADLSLPEKEDLKTLNRPSCEDADGQKSLRRSEPTANLTPAHGRRWGGNRVFGRRAKARSRAELQGAWVNSKPISVPCATVQRLTQTGLEPQTRGASDDRRADLSLPEKEDLKTLNRPSCEDADGQKSLRRSEPTANLTPAHGRRWGGNRVFGRRAKARSRAELQGAWVNSKPISVPCATVQRLTQTGLEPQTRSVRNELKYTS</sequence>
<name>A0AA88EDT6_FICCA</name>
<evidence type="ECO:0000313" key="2">
    <source>
        <dbReference type="EMBL" id="GMN72962.1"/>
    </source>
</evidence>